<dbReference type="Pfam" id="PF11326">
    <property type="entry name" value="PANTS-like"/>
    <property type="match status" value="1"/>
</dbReference>
<proteinExistence type="inferred from homology"/>
<dbReference type="PANTHER" id="PTHR28052">
    <property type="entry name" value="UPF0545 PROTEIN C22ORF39"/>
    <property type="match status" value="1"/>
</dbReference>
<evidence type="ECO:0000256" key="3">
    <source>
        <dbReference type="ARBA" id="ARBA00044072"/>
    </source>
</evidence>
<evidence type="ECO:0000256" key="4">
    <source>
        <dbReference type="ARBA" id="ARBA00044235"/>
    </source>
</evidence>
<evidence type="ECO:0000256" key="1">
    <source>
        <dbReference type="ARBA" id="ARBA00006412"/>
    </source>
</evidence>
<accession>A0AAV7LUP5</accession>
<name>A0AAV7LUP5_PLEWA</name>
<evidence type="ECO:0000256" key="2">
    <source>
        <dbReference type="ARBA" id="ARBA00043942"/>
    </source>
</evidence>
<reference evidence="5" key="1">
    <citation type="journal article" date="2022" name="bioRxiv">
        <title>Sequencing and chromosome-scale assembly of the giantPleurodeles waltlgenome.</title>
        <authorList>
            <person name="Brown T."/>
            <person name="Elewa A."/>
            <person name="Iarovenko S."/>
            <person name="Subramanian E."/>
            <person name="Araus A.J."/>
            <person name="Petzold A."/>
            <person name="Susuki M."/>
            <person name="Suzuki K.-i.T."/>
            <person name="Hayashi T."/>
            <person name="Toyoda A."/>
            <person name="Oliveira C."/>
            <person name="Osipova E."/>
            <person name="Leigh N.D."/>
            <person name="Simon A."/>
            <person name="Yun M.H."/>
        </authorList>
    </citation>
    <scope>NUCLEOTIDE SEQUENCE</scope>
    <source>
        <strain evidence="5">20211129_DDA</strain>
        <tissue evidence="5">Liver</tissue>
    </source>
</reference>
<dbReference type="EMBL" id="JANPWB010000015">
    <property type="protein sequence ID" value="KAJ1094099.1"/>
    <property type="molecule type" value="Genomic_DNA"/>
</dbReference>
<protein>
    <recommendedName>
        <fullName evidence="3">Synaptic plasticity regulator PANTS</fullName>
    </recommendedName>
    <alternativeName>
        <fullName evidence="4">Plasticity-associated neural transcript short</fullName>
    </alternativeName>
</protein>
<dbReference type="GO" id="GO:0043083">
    <property type="term" value="C:synaptic cleft"/>
    <property type="evidence" value="ECO:0007669"/>
    <property type="project" value="UniProtKB-SubCell"/>
</dbReference>
<dbReference type="InterPro" id="IPR021475">
    <property type="entry name" value="Pants/Emi1-like"/>
</dbReference>
<dbReference type="PANTHER" id="PTHR28052:SF1">
    <property type="entry name" value="UPF0545 PROTEIN C22ORF39"/>
    <property type="match status" value="1"/>
</dbReference>
<comment type="subcellular location">
    <subcellularLocation>
        <location evidence="2">Synaptic cleft</location>
    </subcellularLocation>
</comment>
<evidence type="ECO:0000313" key="5">
    <source>
        <dbReference type="EMBL" id="KAJ1094099.1"/>
    </source>
</evidence>
<evidence type="ECO:0000313" key="6">
    <source>
        <dbReference type="Proteomes" id="UP001066276"/>
    </source>
</evidence>
<comment type="caution">
    <text evidence="5">The sequence shown here is derived from an EMBL/GenBank/DDBJ whole genome shotgun (WGS) entry which is preliminary data.</text>
</comment>
<sequence length="106" mass="13180">MADREDWRPPRVCDDYWSEWKHCKSLRHRFHYYYTFGEMPSCQQWKTDYATCREWEKMHSPAAKEALCSSERSRLQEKKRYETVWTLRKTPPNDWYLPLRSEKPNQ</sequence>
<keyword evidence="6" id="KW-1185">Reference proteome</keyword>
<comment type="similarity">
    <text evidence="1">Belongs to the UPF0545 family.</text>
</comment>
<dbReference type="Proteomes" id="UP001066276">
    <property type="component" value="Chromosome 11"/>
</dbReference>
<gene>
    <name evidence="5" type="ORF">NDU88_007183</name>
</gene>
<organism evidence="5 6">
    <name type="scientific">Pleurodeles waltl</name>
    <name type="common">Iberian ribbed newt</name>
    <dbReference type="NCBI Taxonomy" id="8319"/>
    <lineage>
        <taxon>Eukaryota</taxon>
        <taxon>Metazoa</taxon>
        <taxon>Chordata</taxon>
        <taxon>Craniata</taxon>
        <taxon>Vertebrata</taxon>
        <taxon>Euteleostomi</taxon>
        <taxon>Amphibia</taxon>
        <taxon>Batrachia</taxon>
        <taxon>Caudata</taxon>
        <taxon>Salamandroidea</taxon>
        <taxon>Salamandridae</taxon>
        <taxon>Pleurodelinae</taxon>
        <taxon>Pleurodeles</taxon>
    </lineage>
</organism>
<dbReference type="AlphaFoldDB" id="A0AAV7LUP5"/>